<dbReference type="EMBL" id="CP040602">
    <property type="protein sequence ID" value="QCU89596.1"/>
    <property type="molecule type" value="Genomic_DNA"/>
</dbReference>
<dbReference type="NCBIfam" id="TIGR00254">
    <property type="entry name" value="GGDEF"/>
    <property type="match status" value="1"/>
</dbReference>
<proteinExistence type="predicted"/>
<dbReference type="OrthoDB" id="9813913at2"/>
<dbReference type="Pfam" id="PF00990">
    <property type="entry name" value="GGDEF"/>
    <property type="match status" value="1"/>
</dbReference>
<feature type="domain" description="PAS" evidence="2">
    <location>
        <begin position="76"/>
        <end position="133"/>
    </location>
</feature>
<organism evidence="6 7">
    <name type="scientific">Thiomicrorhabdus sediminis</name>
    <dbReference type="NCBI Taxonomy" id="2580412"/>
    <lineage>
        <taxon>Bacteria</taxon>
        <taxon>Pseudomonadati</taxon>
        <taxon>Pseudomonadota</taxon>
        <taxon>Gammaproteobacteria</taxon>
        <taxon>Thiotrichales</taxon>
        <taxon>Piscirickettsiaceae</taxon>
        <taxon>Thiomicrorhabdus</taxon>
    </lineage>
</organism>
<sequence>MGNSFKATKREKSYVVNVLLIMSVAAALLAVEILYVRPSINQASGVLEWLLPVVLSLSLIIFARVYHHHVSSQRELTKLFKAVIDSSLEFTYVRDESGRYSYVSPAVERITGYSPDEFCEKIDFMSDIVHWEDVLKWQNYLKQQDGKFDTRGIEFRIISKSGQIRWLEHFRGPINSDDGKYLGMRAINIDITERKTAEIETRKKGFYDALTGLPNRKYLTQYINRSIERTELKNAESEFAVIFIDLNRFQFVNDAHGHSIGDALLEAVAKRFKTNCLDKNKAMITRFGGDEFVVVSRRNTSDESIKTCVSYMNELLETPFEIEGLHLSIAASAGVAVYPRDGVSAETLIKNADAAMYKAKKQGINMALFSHEMTQHATEMVDLHNKLKSAISQGMIQPHYQPLIDLSSNEIVGVEVLARWITEDGSIGPSPAVFIPLSEDSGLIWALSETMIAQAAKAIQGWLEQGVKIRFSVNVSAKQFAEDEFCAQMMEQFRRLSVTPQSVQIELTESVLIQNTEKSLEKIQMLKSAGFKIALDDFGTGYSSLQYLTQFPFDTLKVDRAFVTDIFHDERKFSVAKSIINLAHDLKLTVVAEGIETEEQRRVLVELGCDIGQGFLFSEPMAQDQLSEQLKVVNSKKA</sequence>
<evidence type="ECO:0000313" key="7">
    <source>
        <dbReference type="Proteomes" id="UP000304864"/>
    </source>
</evidence>
<dbReference type="RefSeq" id="WP_138564111.1">
    <property type="nucleotide sequence ID" value="NZ_CP040602.1"/>
</dbReference>
<dbReference type="PROSITE" id="PS50883">
    <property type="entry name" value="EAL"/>
    <property type="match status" value="1"/>
</dbReference>
<dbReference type="InterPro" id="IPR035919">
    <property type="entry name" value="EAL_sf"/>
</dbReference>
<evidence type="ECO:0000259" key="4">
    <source>
        <dbReference type="PROSITE" id="PS50883"/>
    </source>
</evidence>
<dbReference type="SUPFAM" id="SSF55785">
    <property type="entry name" value="PYP-like sensor domain (PAS domain)"/>
    <property type="match status" value="1"/>
</dbReference>
<gene>
    <name evidence="6" type="ORF">FE785_02575</name>
</gene>
<dbReference type="InterPro" id="IPR001633">
    <property type="entry name" value="EAL_dom"/>
</dbReference>
<dbReference type="SMART" id="SM00052">
    <property type="entry name" value="EAL"/>
    <property type="match status" value="1"/>
</dbReference>
<protein>
    <submittedName>
        <fullName evidence="6">EAL domain-containing protein</fullName>
    </submittedName>
</protein>
<dbReference type="KEGG" id="thig:FE785_02575"/>
<feature type="transmembrane region" description="Helical" evidence="1">
    <location>
        <begin position="14"/>
        <end position="37"/>
    </location>
</feature>
<keyword evidence="1" id="KW-1133">Transmembrane helix</keyword>
<dbReference type="Gene3D" id="3.30.70.270">
    <property type="match status" value="1"/>
</dbReference>
<accession>A0A4P9K5Q4</accession>
<dbReference type="CDD" id="cd01949">
    <property type="entry name" value="GGDEF"/>
    <property type="match status" value="1"/>
</dbReference>
<dbReference type="PROSITE" id="PS50112">
    <property type="entry name" value="PAS"/>
    <property type="match status" value="1"/>
</dbReference>
<dbReference type="NCBIfam" id="TIGR00229">
    <property type="entry name" value="sensory_box"/>
    <property type="match status" value="1"/>
</dbReference>
<keyword evidence="1" id="KW-0472">Membrane</keyword>
<dbReference type="PROSITE" id="PS50887">
    <property type="entry name" value="GGDEF"/>
    <property type="match status" value="1"/>
</dbReference>
<dbReference type="InterPro" id="IPR000014">
    <property type="entry name" value="PAS"/>
</dbReference>
<reference evidence="6 7" key="1">
    <citation type="submission" date="2019-05" db="EMBL/GenBank/DDBJ databases">
        <title>Thiomicrorhabdus sediminis sp. nov, a novel sulfur-oxidizing bacterium isolated from coastal sediment.</title>
        <authorList>
            <person name="Liu X."/>
        </authorList>
    </citation>
    <scope>NUCLEOTIDE SEQUENCE [LARGE SCALE GENOMIC DNA]</scope>
    <source>
        <strain evidence="6 7">G1</strain>
    </source>
</reference>
<name>A0A4P9K5Q4_9GAMM</name>
<dbReference type="InterPro" id="IPR029787">
    <property type="entry name" value="Nucleotide_cyclase"/>
</dbReference>
<dbReference type="CDD" id="cd00130">
    <property type="entry name" value="PAS"/>
    <property type="match status" value="1"/>
</dbReference>
<feature type="domain" description="GGDEF" evidence="5">
    <location>
        <begin position="237"/>
        <end position="372"/>
    </location>
</feature>
<dbReference type="InterPro" id="IPR043128">
    <property type="entry name" value="Rev_trsase/Diguanyl_cyclase"/>
</dbReference>
<feature type="domain" description="EAL" evidence="4">
    <location>
        <begin position="380"/>
        <end position="634"/>
    </location>
</feature>
<dbReference type="SMART" id="SM00086">
    <property type="entry name" value="PAC"/>
    <property type="match status" value="1"/>
</dbReference>
<dbReference type="PROSITE" id="PS50113">
    <property type="entry name" value="PAC"/>
    <property type="match status" value="1"/>
</dbReference>
<dbReference type="Gene3D" id="3.20.20.450">
    <property type="entry name" value="EAL domain"/>
    <property type="match status" value="1"/>
</dbReference>
<dbReference type="AlphaFoldDB" id="A0A4P9K5Q4"/>
<keyword evidence="7" id="KW-1185">Reference proteome</keyword>
<evidence type="ECO:0000259" key="2">
    <source>
        <dbReference type="PROSITE" id="PS50112"/>
    </source>
</evidence>
<evidence type="ECO:0000259" key="5">
    <source>
        <dbReference type="PROSITE" id="PS50887"/>
    </source>
</evidence>
<evidence type="ECO:0000259" key="3">
    <source>
        <dbReference type="PROSITE" id="PS50113"/>
    </source>
</evidence>
<dbReference type="Gene3D" id="3.30.450.20">
    <property type="entry name" value="PAS domain"/>
    <property type="match status" value="1"/>
</dbReference>
<dbReference type="InterPro" id="IPR000700">
    <property type="entry name" value="PAS-assoc_C"/>
</dbReference>
<dbReference type="InterPro" id="IPR052155">
    <property type="entry name" value="Biofilm_reg_signaling"/>
</dbReference>
<dbReference type="PANTHER" id="PTHR44757">
    <property type="entry name" value="DIGUANYLATE CYCLASE DGCP"/>
    <property type="match status" value="1"/>
</dbReference>
<dbReference type="SUPFAM" id="SSF141868">
    <property type="entry name" value="EAL domain-like"/>
    <property type="match status" value="1"/>
</dbReference>
<dbReference type="SMART" id="SM00091">
    <property type="entry name" value="PAS"/>
    <property type="match status" value="1"/>
</dbReference>
<dbReference type="SMART" id="SM00267">
    <property type="entry name" value="GGDEF"/>
    <property type="match status" value="1"/>
</dbReference>
<dbReference type="InterPro" id="IPR000160">
    <property type="entry name" value="GGDEF_dom"/>
</dbReference>
<dbReference type="Pfam" id="PF08447">
    <property type="entry name" value="PAS_3"/>
    <property type="match status" value="1"/>
</dbReference>
<dbReference type="InterPro" id="IPR035965">
    <property type="entry name" value="PAS-like_dom_sf"/>
</dbReference>
<feature type="domain" description="PAC" evidence="3">
    <location>
        <begin position="151"/>
        <end position="203"/>
    </location>
</feature>
<keyword evidence="1" id="KW-0812">Transmembrane</keyword>
<dbReference type="InterPro" id="IPR013655">
    <property type="entry name" value="PAS_fold_3"/>
</dbReference>
<dbReference type="InterPro" id="IPR001610">
    <property type="entry name" value="PAC"/>
</dbReference>
<dbReference type="SUPFAM" id="SSF55073">
    <property type="entry name" value="Nucleotide cyclase"/>
    <property type="match status" value="1"/>
</dbReference>
<evidence type="ECO:0000313" key="6">
    <source>
        <dbReference type="EMBL" id="QCU89596.1"/>
    </source>
</evidence>
<dbReference type="PANTHER" id="PTHR44757:SF2">
    <property type="entry name" value="BIOFILM ARCHITECTURE MAINTENANCE PROTEIN MBAA"/>
    <property type="match status" value="1"/>
</dbReference>
<dbReference type="Pfam" id="PF00563">
    <property type="entry name" value="EAL"/>
    <property type="match status" value="1"/>
</dbReference>
<evidence type="ECO:0000256" key="1">
    <source>
        <dbReference type="SAM" id="Phobius"/>
    </source>
</evidence>
<dbReference type="Proteomes" id="UP000304864">
    <property type="component" value="Chromosome"/>
</dbReference>
<dbReference type="CDD" id="cd01948">
    <property type="entry name" value="EAL"/>
    <property type="match status" value="1"/>
</dbReference>